<dbReference type="EMBL" id="FQZZ01000002">
    <property type="protein sequence ID" value="SHJ86591.1"/>
    <property type="molecule type" value="Genomic_DNA"/>
</dbReference>
<gene>
    <name evidence="3" type="ORF">SAMN05444142_102163</name>
</gene>
<dbReference type="SUPFAM" id="SSF50630">
    <property type="entry name" value="Acid proteases"/>
    <property type="match status" value="1"/>
</dbReference>
<keyword evidence="4" id="KW-1185">Reference proteome</keyword>
<dbReference type="Proteomes" id="UP000324252">
    <property type="component" value="Unassembled WGS sequence"/>
</dbReference>
<reference evidence="3 4" key="1">
    <citation type="submission" date="2016-11" db="EMBL/GenBank/DDBJ databases">
        <authorList>
            <person name="Varghese N."/>
            <person name="Submissions S."/>
        </authorList>
    </citation>
    <scope>NUCLEOTIDE SEQUENCE [LARGE SCALE GENOMIC DNA]</scope>
    <source>
        <strain evidence="3 4">DSM 29620</strain>
    </source>
</reference>
<sequence>MTSPRTGVKKPPMIIGWRERIALPELGIPLVQAKIDTGARSSALHATHIRPFEKDGQDWVRFHIPHASGLRARDVEAPLLGERAVKNTSGAPQDRMVIETLLVLGNRHWHIEVTLADRANMTMPIILGRTAIRRRRILVDAGRSFLAGEPGPAASGKRHEQDRKEALP</sequence>
<dbReference type="InterPro" id="IPR021109">
    <property type="entry name" value="Peptidase_aspartic_dom_sf"/>
</dbReference>
<dbReference type="PANTHER" id="PTHR38037:SF2">
    <property type="entry name" value="ATP-DEPENDENT ZINC PROTEASE DOMAIN-CONTAINING PROTEIN-RELATED"/>
    <property type="match status" value="1"/>
</dbReference>
<feature type="compositionally biased region" description="Basic and acidic residues" evidence="1">
    <location>
        <begin position="157"/>
        <end position="168"/>
    </location>
</feature>
<evidence type="ECO:0000313" key="3">
    <source>
        <dbReference type="EMBL" id="SHJ86591.1"/>
    </source>
</evidence>
<feature type="domain" description="Retropepsin-like aspartic endopeptidase" evidence="2">
    <location>
        <begin position="14"/>
        <end position="148"/>
    </location>
</feature>
<dbReference type="Gene3D" id="2.40.70.10">
    <property type="entry name" value="Acid Proteases"/>
    <property type="match status" value="1"/>
</dbReference>
<organism evidence="3 4">
    <name type="scientific">Lutimaribacter pacificus</name>
    <dbReference type="NCBI Taxonomy" id="391948"/>
    <lineage>
        <taxon>Bacteria</taxon>
        <taxon>Pseudomonadati</taxon>
        <taxon>Pseudomonadota</taxon>
        <taxon>Alphaproteobacteria</taxon>
        <taxon>Rhodobacterales</taxon>
        <taxon>Roseobacteraceae</taxon>
        <taxon>Lutimaribacter</taxon>
    </lineage>
</organism>
<dbReference type="Pfam" id="PF05618">
    <property type="entry name" value="Zn_protease"/>
    <property type="match status" value="1"/>
</dbReference>
<dbReference type="PANTHER" id="PTHR38037">
    <property type="entry name" value="ZN_PROTEASE DOMAIN-CONTAINING PROTEIN"/>
    <property type="match status" value="1"/>
</dbReference>
<dbReference type="InterPro" id="IPR008503">
    <property type="entry name" value="Asp_endopeptidase"/>
</dbReference>
<dbReference type="RefSeq" id="WP_149787842.1">
    <property type="nucleotide sequence ID" value="NZ_FNIO01000003.1"/>
</dbReference>
<name>A0A1H0GB34_9RHOB</name>
<evidence type="ECO:0000259" key="2">
    <source>
        <dbReference type="Pfam" id="PF05618"/>
    </source>
</evidence>
<accession>A0A1H0GB34</accession>
<feature type="region of interest" description="Disordered" evidence="1">
    <location>
        <begin position="148"/>
        <end position="168"/>
    </location>
</feature>
<proteinExistence type="predicted"/>
<evidence type="ECO:0000313" key="4">
    <source>
        <dbReference type="Proteomes" id="UP000324252"/>
    </source>
</evidence>
<evidence type="ECO:0000256" key="1">
    <source>
        <dbReference type="SAM" id="MobiDB-lite"/>
    </source>
</evidence>
<protein>
    <submittedName>
        <fullName evidence="3">Uncharacterized conserved protein</fullName>
    </submittedName>
</protein>
<dbReference type="OrthoDB" id="9782977at2"/>
<dbReference type="AlphaFoldDB" id="A0A1H0GB34"/>